<evidence type="ECO:0000313" key="10">
    <source>
        <dbReference type="EMBL" id="OJT04573.1"/>
    </source>
</evidence>
<dbReference type="PANTHER" id="PTHR43678">
    <property type="entry name" value="PUTATIVE (AFU_ORTHOLOGUE AFUA_2G00640)-RELATED"/>
    <property type="match status" value="1"/>
</dbReference>
<keyword evidence="7" id="KW-0732">Signal</keyword>
<dbReference type="PANTHER" id="PTHR43678:SF1">
    <property type="entry name" value="BETA-N-ACETYLHEXOSAMINIDASE"/>
    <property type="match status" value="1"/>
</dbReference>
<dbReference type="Gene3D" id="3.20.20.80">
    <property type="entry name" value="Glycosidases"/>
    <property type="match status" value="1"/>
</dbReference>
<organism evidence="10 11">
    <name type="scientific">Trametes pubescens</name>
    <name type="common">White-rot fungus</name>
    <dbReference type="NCBI Taxonomy" id="154538"/>
    <lineage>
        <taxon>Eukaryota</taxon>
        <taxon>Fungi</taxon>
        <taxon>Dikarya</taxon>
        <taxon>Basidiomycota</taxon>
        <taxon>Agaricomycotina</taxon>
        <taxon>Agaricomycetes</taxon>
        <taxon>Polyporales</taxon>
        <taxon>Polyporaceae</taxon>
        <taxon>Trametes</taxon>
    </lineage>
</organism>
<feature type="domain" description="Beta-hexosaminidase bacterial type N-terminal" evidence="9">
    <location>
        <begin position="26"/>
        <end position="172"/>
    </location>
</feature>
<keyword evidence="4" id="KW-0378">Hydrolase</keyword>
<feature type="chain" id="PRO_5013199933" description="beta-N-acetylhexosaminidase" evidence="7">
    <location>
        <begin position="22"/>
        <end position="686"/>
    </location>
</feature>
<feature type="active site" description="Proton donor" evidence="6">
    <location>
        <position position="341"/>
    </location>
</feature>
<feature type="signal peptide" evidence="7">
    <location>
        <begin position="1"/>
        <end position="21"/>
    </location>
</feature>
<dbReference type="AlphaFoldDB" id="A0A1M2VAM7"/>
<evidence type="ECO:0000256" key="4">
    <source>
        <dbReference type="ARBA" id="ARBA00022801"/>
    </source>
</evidence>
<gene>
    <name evidence="10" type="ORF">TRAPUB_4843</name>
</gene>
<comment type="catalytic activity">
    <reaction evidence="1">
        <text>Hydrolysis of terminal non-reducing N-acetyl-D-hexosamine residues in N-acetyl-beta-D-hexosaminides.</text>
        <dbReference type="EC" id="3.2.1.52"/>
    </reaction>
</comment>
<evidence type="ECO:0000259" key="9">
    <source>
        <dbReference type="Pfam" id="PF02838"/>
    </source>
</evidence>
<comment type="similarity">
    <text evidence="2">Belongs to the glycosyl hydrolase 20 family.</text>
</comment>
<dbReference type="EC" id="3.2.1.52" evidence="3"/>
<protein>
    <recommendedName>
        <fullName evidence="3">beta-N-acetylhexosaminidase</fullName>
        <ecNumber evidence="3">3.2.1.52</ecNumber>
    </recommendedName>
</protein>
<dbReference type="InterPro" id="IPR025705">
    <property type="entry name" value="Beta_hexosaminidase_sua/sub"/>
</dbReference>
<dbReference type="InterPro" id="IPR017853">
    <property type="entry name" value="GH"/>
</dbReference>
<evidence type="ECO:0000256" key="7">
    <source>
        <dbReference type="SAM" id="SignalP"/>
    </source>
</evidence>
<evidence type="ECO:0000256" key="1">
    <source>
        <dbReference type="ARBA" id="ARBA00001231"/>
    </source>
</evidence>
<dbReference type="OMA" id="MALWNDW"/>
<evidence type="ECO:0000256" key="5">
    <source>
        <dbReference type="ARBA" id="ARBA00023295"/>
    </source>
</evidence>
<keyword evidence="11" id="KW-1185">Reference proteome</keyword>
<dbReference type="SUPFAM" id="SSF55545">
    <property type="entry name" value="beta-N-acetylhexosaminidase-like domain"/>
    <property type="match status" value="1"/>
</dbReference>
<dbReference type="InterPro" id="IPR015883">
    <property type="entry name" value="Glyco_hydro_20_cat"/>
</dbReference>
<dbReference type="PRINTS" id="PR00738">
    <property type="entry name" value="GLHYDRLASE20"/>
</dbReference>
<sequence length="686" mass="74757">MLLKTVFFLVSAACSTTLGSGLEPQIPSVASFTPSHGAFELSSVVQIVVDSKHASHGTPSLLDFANTFRDDLKDVVSYLGIVPVSLSPNIPGITLGIPTIYLTLDTSSKYNLYNGEPTDEGYNLVVTPSSVTIKSSAPLGVWWGTRTLLQQAALQLSKGVPSVSFPAGDIHDSPGWEVRGFMLDAGRHWYETTFLSDLCIYASFFKLNEIHLHASDNLWNPAFLYGDGNEGWKNLYAAFRFQPPAGSSLEGLVPRKNESWTKNKFLQMQGTCAKHGVTIIPEIDTPGHSLVFNQWKPELMEAGAPDHLNLSHPDTIPTIKSVWDEFLPWFSAPEVSIGADEYDAALADDYISFVNTMAAHITSTARKSIRIWGTREPSNTLSISPNVTIQHWDFPGDTISVQLLASGYRVINSEQAFLYLDGKTSDGGQFPQTLDEDLLWGARWAPNVFSATDPSNNTRADAPGLRGALFALWNDWGNNATTALEAYYQLARSAAVFGEKAWAGSGVRSTELSRAQFDAAYLPLNAAAPGQNLNRVVRPAHGDVVFAHATPPRPSLDTGVPSVGPPYTLAFRVQPDAHDPGAGVLFAGIDSKLHVANLTFEATGQLYALGYVLPTDRFTSVEIHATREYTYAVIDDEAHPRYWYTLMDIWGEYMALGNMSFAAPSQHIGGEGFKGTIRDVMLTLGA</sequence>
<dbReference type="CDD" id="cd06564">
    <property type="entry name" value="GH20_DspB_LnbB-like"/>
    <property type="match status" value="1"/>
</dbReference>
<evidence type="ECO:0000256" key="3">
    <source>
        <dbReference type="ARBA" id="ARBA00012663"/>
    </source>
</evidence>
<dbReference type="OrthoDB" id="428480at2759"/>
<dbReference type="InterPro" id="IPR052764">
    <property type="entry name" value="GH20_Enzymes"/>
</dbReference>
<dbReference type="GO" id="GO:0005975">
    <property type="term" value="P:carbohydrate metabolic process"/>
    <property type="evidence" value="ECO:0007669"/>
    <property type="project" value="InterPro"/>
</dbReference>
<dbReference type="InterPro" id="IPR029018">
    <property type="entry name" value="Hex-like_dom2"/>
</dbReference>
<evidence type="ECO:0000256" key="2">
    <source>
        <dbReference type="ARBA" id="ARBA00006285"/>
    </source>
</evidence>
<dbReference type="InterPro" id="IPR015882">
    <property type="entry name" value="HEX_bac_N"/>
</dbReference>
<dbReference type="STRING" id="154538.A0A1M2VAM7"/>
<comment type="caution">
    <text evidence="10">The sequence shown here is derived from an EMBL/GenBank/DDBJ whole genome shotgun (WGS) entry which is preliminary data.</text>
</comment>
<dbReference type="GO" id="GO:0004563">
    <property type="term" value="F:beta-N-acetylhexosaminidase activity"/>
    <property type="evidence" value="ECO:0007669"/>
    <property type="project" value="UniProtKB-EC"/>
</dbReference>
<keyword evidence="5" id="KW-0326">Glycosidase</keyword>
<dbReference type="EMBL" id="MNAD01001539">
    <property type="protein sequence ID" value="OJT04573.1"/>
    <property type="molecule type" value="Genomic_DNA"/>
</dbReference>
<feature type="domain" description="Glycoside hydrolase family 20 catalytic" evidence="8">
    <location>
        <begin position="178"/>
        <end position="503"/>
    </location>
</feature>
<accession>A0A1M2VAM7</accession>
<dbReference type="SUPFAM" id="SSF51445">
    <property type="entry name" value="(Trans)glycosidases"/>
    <property type="match status" value="1"/>
</dbReference>
<name>A0A1M2VAM7_TRAPU</name>
<dbReference type="Proteomes" id="UP000184267">
    <property type="component" value="Unassembled WGS sequence"/>
</dbReference>
<evidence type="ECO:0000313" key="11">
    <source>
        <dbReference type="Proteomes" id="UP000184267"/>
    </source>
</evidence>
<reference evidence="10 11" key="1">
    <citation type="submission" date="2016-10" db="EMBL/GenBank/DDBJ databases">
        <title>Genome sequence of the basidiomycete white-rot fungus Trametes pubescens.</title>
        <authorList>
            <person name="Makela M.R."/>
            <person name="Granchi Z."/>
            <person name="Peng M."/>
            <person name="De Vries R.P."/>
            <person name="Grigoriev I."/>
            <person name="Riley R."/>
            <person name="Hilden K."/>
        </authorList>
    </citation>
    <scope>NUCLEOTIDE SEQUENCE [LARGE SCALE GENOMIC DNA]</scope>
    <source>
        <strain evidence="10 11">FBCC735</strain>
    </source>
</reference>
<evidence type="ECO:0000259" key="8">
    <source>
        <dbReference type="Pfam" id="PF00728"/>
    </source>
</evidence>
<evidence type="ECO:0000256" key="6">
    <source>
        <dbReference type="PIRSR" id="PIRSR625705-1"/>
    </source>
</evidence>
<dbReference type="Pfam" id="PF00728">
    <property type="entry name" value="Glyco_hydro_20"/>
    <property type="match status" value="1"/>
</dbReference>
<proteinExistence type="inferred from homology"/>
<dbReference type="Gene3D" id="3.30.379.10">
    <property type="entry name" value="Chitobiase/beta-hexosaminidase domain 2-like"/>
    <property type="match status" value="1"/>
</dbReference>
<dbReference type="Pfam" id="PF02838">
    <property type="entry name" value="Glyco_hydro_20b"/>
    <property type="match status" value="1"/>
</dbReference>